<protein>
    <recommendedName>
        <fullName evidence="2">RNase H type-1 domain-containing protein</fullName>
    </recommendedName>
</protein>
<evidence type="ECO:0000256" key="1">
    <source>
        <dbReference type="SAM" id="MobiDB-lite"/>
    </source>
</evidence>
<feature type="compositionally biased region" description="Polar residues" evidence="1">
    <location>
        <begin position="73"/>
        <end position="83"/>
    </location>
</feature>
<accession>K3WFA0</accession>
<dbReference type="Proteomes" id="UP000019132">
    <property type="component" value="Unassembled WGS sequence"/>
</dbReference>
<sequence>MACVPLHVVGDSAMIIRQQKLHHPPKKSNLARLYHQSKRVADTMTILSWSHHYRANNKMADLAANHAMDSATSTQYPFPTARSSGKEISDLLEGDV</sequence>
<organism evidence="3 4">
    <name type="scientific">Globisporangium ultimum (strain ATCC 200006 / CBS 805.95 / DAOM BR144)</name>
    <name type="common">Pythium ultimum</name>
    <dbReference type="NCBI Taxonomy" id="431595"/>
    <lineage>
        <taxon>Eukaryota</taxon>
        <taxon>Sar</taxon>
        <taxon>Stramenopiles</taxon>
        <taxon>Oomycota</taxon>
        <taxon>Peronosporomycetes</taxon>
        <taxon>Pythiales</taxon>
        <taxon>Pythiaceae</taxon>
        <taxon>Globisporangium</taxon>
    </lineage>
</organism>
<evidence type="ECO:0000313" key="4">
    <source>
        <dbReference type="Proteomes" id="UP000019132"/>
    </source>
</evidence>
<dbReference type="HOGENOM" id="CLU_095977_3_0_1"/>
<keyword evidence="4" id="KW-1185">Reference proteome</keyword>
<dbReference type="OMA" id="LNAIQWH"/>
<dbReference type="InParanoid" id="K3WFA0"/>
<dbReference type="EMBL" id="GL376638">
    <property type="status" value="NOT_ANNOTATED_CDS"/>
    <property type="molecule type" value="Genomic_DNA"/>
</dbReference>
<dbReference type="Pfam" id="PF13456">
    <property type="entry name" value="RVT_3"/>
    <property type="match status" value="1"/>
</dbReference>
<reference evidence="4" key="2">
    <citation type="submission" date="2010-04" db="EMBL/GenBank/DDBJ databases">
        <authorList>
            <person name="Buell R."/>
            <person name="Hamilton J."/>
            <person name="Hostetler J."/>
        </authorList>
    </citation>
    <scope>NUCLEOTIDE SEQUENCE [LARGE SCALE GENOMIC DNA]</scope>
    <source>
        <strain evidence="4">DAOM:BR144</strain>
    </source>
</reference>
<dbReference type="InterPro" id="IPR002156">
    <property type="entry name" value="RNaseH_domain"/>
</dbReference>
<dbReference type="InterPro" id="IPR036397">
    <property type="entry name" value="RNaseH_sf"/>
</dbReference>
<reference evidence="3" key="3">
    <citation type="submission" date="2015-02" db="UniProtKB">
        <authorList>
            <consortium name="EnsemblProtists"/>
        </authorList>
    </citation>
    <scope>IDENTIFICATION</scope>
    <source>
        <strain evidence="3">DAOM BR144</strain>
    </source>
</reference>
<evidence type="ECO:0000313" key="3">
    <source>
        <dbReference type="EnsemblProtists" id="PYU1_T003641"/>
    </source>
</evidence>
<evidence type="ECO:0000259" key="2">
    <source>
        <dbReference type="Pfam" id="PF13456"/>
    </source>
</evidence>
<reference evidence="4" key="1">
    <citation type="journal article" date="2010" name="Genome Biol.">
        <title>Genome sequence of the necrotrophic plant pathogen Pythium ultimum reveals original pathogenicity mechanisms and effector repertoire.</title>
        <authorList>
            <person name="Levesque C.A."/>
            <person name="Brouwer H."/>
            <person name="Cano L."/>
            <person name="Hamilton J.P."/>
            <person name="Holt C."/>
            <person name="Huitema E."/>
            <person name="Raffaele S."/>
            <person name="Robideau G.P."/>
            <person name="Thines M."/>
            <person name="Win J."/>
            <person name="Zerillo M.M."/>
            <person name="Beakes G.W."/>
            <person name="Boore J.L."/>
            <person name="Busam D."/>
            <person name="Dumas B."/>
            <person name="Ferriera S."/>
            <person name="Fuerstenberg S.I."/>
            <person name="Gachon C.M."/>
            <person name="Gaulin E."/>
            <person name="Govers F."/>
            <person name="Grenville-Briggs L."/>
            <person name="Horner N."/>
            <person name="Hostetler J."/>
            <person name="Jiang R.H."/>
            <person name="Johnson J."/>
            <person name="Krajaejun T."/>
            <person name="Lin H."/>
            <person name="Meijer H.J."/>
            <person name="Moore B."/>
            <person name="Morris P."/>
            <person name="Phuntmart V."/>
            <person name="Puiu D."/>
            <person name="Shetty J."/>
            <person name="Stajich J.E."/>
            <person name="Tripathy S."/>
            <person name="Wawra S."/>
            <person name="van West P."/>
            <person name="Whitty B.R."/>
            <person name="Coutinho P.M."/>
            <person name="Henrissat B."/>
            <person name="Martin F."/>
            <person name="Thomas P.D."/>
            <person name="Tyler B.M."/>
            <person name="De Vries R.P."/>
            <person name="Kamoun S."/>
            <person name="Yandell M."/>
            <person name="Tisserat N."/>
            <person name="Buell C.R."/>
        </authorList>
    </citation>
    <scope>NUCLEOTIDE SEQUENCE</scope>
    <source>
        <strain evidence="4">DAOM:BR144</strain>
    </source>
</reference>
<feature type="region of interest" description="Disordered" evidence="1">
    <location>
        <begin position="73"/>
        <end position="96"/>
    </location>
</feature>
<dbReference type="EnsemblProtists" id="PYU1_T003641">
    <property type="protein sequence ID" value="PYU1_T003641"/>
    <property type="gene ID" value="PYU1_G003631"/>
</dbReference>
<dbReference type="VEuPathDB" id="FungiDB:PYU1_G003631"/>
<feature type="domain" description="RNase H type-1" evidence="2">
    <location>
        <begin position="5"/>
        <end position="67"/>
    </location>
</feature>
<dbReference type="AlphaFoldDB" id="K3WFA0"/>
<dbReference type="GO" id="GO:0004523">
    <property type="term" value="F:RNA-DNA hybrid ribonuclease activity"/>
    <property type="evidence" value="ECO:0007669"/>
    <property type="project" value="InterPro"/>
</dbReference>
<dbReference type="Gene3D" id="3.30.420.10">
    <property type="entry name" value="Ribonuclease H-like superfamily/Ribonuclease H"/>
    <property type="match status" value="1"/>
</dbReference>
<name>K3WFA0_GLOUD</name>
<proteinExistence type="predicted"/>
<dbReference type="GO" id="GO:0003676">
    <property type="term" value="F:nucleic acid binding"/>
    <property type="evidence" value="ECO:0007669"/>
    <property type="project" value="InterPro"/>
</dbReference>